<dbReference type="Gene3D" id="1.20.1200.10">
    <property type="entry name" value="Cobalamin adenosyltransferase-like"/>
    <property type="match status" value="1"/>
</dbReference>
<sequence>MSITTKTGDDGETGLLFSRRTGKDDPRIAACGDVDELNAAIGLAKAHLQNTEFAKKLTTIQQALIALMGELATLPEDAGQYAKAQFDKLTDADTAKLDKRIGELEGGGLSFKGWALPGESVPSAHLDFARTVCRRAERSVVAVLRTGTLADSQAVVFLNRLSDLLWLMARAVAQAPRNEQLA</sequence>
<accession>A0A382BEX2</accession>
<keyword evidence="3" id="KW-0067">ATP-binding</keyword>
<feature type="domain" description="Cobalamin adenosyltransferase-like" evidence="5">
    <location>
        <begin position="3"/>
        <end position="171"/>
    </location>
</feature>
<dbReference type="InterPro" id="IPR036451">
    <property type="entry name" value="CblAdoTrfase-like_sf"/>
</dbReference>
<dbReference type="NCBIfam" id="TIGR00636">
    <property type="entry name" value="PduO_Nterm"/>
    <property type="match status" value="1"/>
</dbReference>
<dbReference type="Pfam" id="PF01923">
    <property type="entry name" value="Cob_adeno_trans"/>
    <property type="match status" value="1"/>
</dbReference>
<proteinExistence type="predicted"/>
<dbReference type="PANTHER" id="PTHR12213">
    <property type="entry name" value="CORRINOID ADENOSYLTRANSFERASE"/>
    <property type="match status" value="1"/>
</dbReference>
<evidence type="ECO:0000259" key="5">
    <source>
        <dbReference type="Pfam" id="PF01923"/>
    </source>
</evidence>
<evidence type="ECO:0000256" key="2">
    <source>
        <dbReference type="ARBA" id="ARBA00022741"/>
    </source>
</evidence>
<dbReference type="InterPro" id="IPR029499">
    <property type="entry name" value="PduO-typ"/>
</dbReference>
<dbReference type="AlphaFoldDB" id="A0A382BEX2"/>
<evidence type="ECO:0000256" key="3">
    <source>
        <dbReference type="ARBA" id="ARBA00022840"/>
    </source>
</evidence>
<evidence type="ECO:0000313" key="6">
    <source>
        <dbReference type="EMBL" id="SVB12348.1"/>
    </source>
</evidence>
<dbReference type="GO" id="GO:0008817">
    <property type="term" value="F:corrinoid adenosyltransferase activity"/>
    <property type="evidence" value="ECO:0007669"/>
    <property type="project" value="TreeGrafter"/>
</dbReference>
<feature type="region of interest" description="Disordered" evidence="4">
    <location>
        <begin position="1"/>
        <end position="20"/>
    </location>
</feature>
<dbReference type="PANTHER" id="PTHR12213:SF0">
    <property type="entry name" value="CORRINOID ADENOSYLTRANSFERASE MMAB"/>
    <property type="match status" value="1"/>
</dbReference>
<protein>
    <recommendedName>
        <fullName evidence="5">Cobalamin adenosyltransferase-like domain-containing protein</fullName>
    </recommendedName>
</protein>
<evidence type="ECO:0000256" key="1">
    <source>
        <dbReference type="ARBA" id="ARBA00022679"/>
    </source>
</evidence>
<reference evidence="6" key="1">
    <citation type="submission" date="2018-05" db="EMBL/GenBank/DDBJ databases">
        <authorList>
            <person name="Lanie J.A."/>
            <person name="Ng W.-L."/>
            <person name="Kazmierczak K.M."/>
            <person name="Andrzejewski T.M."/>
            <person name="Davidsen T.M."/>
            <person name="Wayne K.J."/>
            <person name="Tettelin H."/>
            <person name="Glass J.I."/>
            <person name="Rusch D."/>
            <person name="Podicherti R."/>
            <person name="Tsui H.-C.T."/>
            <person name="Winkler M.E."/>
        </authorList>
    </citation>
    <scope>NUCLEOTIDE SEQUENCE</scope>
</reference>
<dbReference type="InterPro" id="IPR016030">
    <property type="entry name" value="CblAdoTrfase-like"/>
</dbReference>
<organism evidence="6">
    <name type="scientific">marine metagenome</name>
    <dbReference type="NCBI Taxonomy" id="408172"/>
    <lineage>
        <taxon>unclassified sequences</taxon>
        <taxon>metagenomes</taxon>
        <taxon>ecological metagenomes</taxon>
    </lineage>
</organism>
<name>A0A382BEX2_9ZZZZ</name>
<gene>
    <name evidence="6" type="ORF">METZ01_LOCUS165202</name>
</gene>
<dbReference type="GO" id="GO:0005524">
    <property type="term" value="F:ATP binding"/>
    <property type="evidence" value="ECO:0007669"/>
    <property type="project" value="UniProtKB-KW"/>
</dbReference>
<dbReference type="SUPFAM" id="SSF89028">
    <property type="entry name" value="Cobalamin adenosyltransferase-like"/>
    <property type="match status" value="1"/>
</dbReference>
<keyword evidence="2" id="KW-0547">Nucleotide-binding</keyword>
<evidence type="ECO:0000256" key="4">
    <source>
        <dbReference type="SAM" id="MobiDB-lite"/>
    </source>
</evidence>
<keyword evidence="1" id="KW-0808">Transferase</keyword>
<dbReference type="EMBL" id="UINC01029508">
    <property type="protein sequence ID" value="SVB12348.1"/>
    <property type="molecule type" value="Genomic_DNA"/>
</dbReference>